<dbReference type="AlphaFoldDB" id="A0AAD7JTG4"/>
<proteinExistence type="predicted"/>
<dbReference type="PROSITE" id="PS50879">
    <property type="entry name" value="RNASE_H_1"/>
    <property type="match status" value="1"/>
</dbReference>
<dbReference type="InterPro" id="IPR002156">
    <property type="entry name" value="RNaseH_domain"/>
</dbReference>
<dbReference type="GO" id="GO:0003676">
    <property type="term" value="F:nucleic acid binding"/>
    <property type="evidence" value="ECO:0007669"/>
    <property type="project" value="InterPro"/>
</dbReference>
<gene>
    <name evidence="2" type="ORF">B0H16DRAFT_1277191</name>
</gene>
<dbReference type="InterPro" id="IPR036397">
    <property type="entry name" value="RNaseH_sf"/>
</dbReference>
<dbReference type="SUPFAM" id="SSF53098">
    <property type="entry name" value="Ribonuclease H-like"/>
    <property type="match status" value="1"/>
</dbReference>
<sequence>IDNQAAIRATTSNKPGVGRHIWDIFHKRLTATREKHPDFRLQLVWTPGHVDIPGNEAADEAAKRAAQEGSFGGVLKSLTNLPYSKSALALSHHRVIQTAARKMLKRSPRYARIKDVDDTLPSSHFRKLTSSLPRKHSSLLFQLRSRHAPLAKHLHRLNKAPSPTCACCG</sequence>
<dbReference type="InterPro" id="IPR012337">
    <property type="entry name" value="RNaseH-like_sf"/>
</dbReference>
<accession>A0AAD7JTG4</accession>
<name>A0AAD7JTG4_9AGAR</name>
<keyword evidence="3" id="KW-1185">Reference proteome</keyword>
<comment type="caution">
    <text evidence="2">The sequence shown here is derived from an EMBL/GenBank/DDBJ whole genome shotgun (WGS) entry which is preliminary data.</text>
</comment>
<organism evidence="2 3">
    <name type="scientific">Mycena metata</name>
    <dbReference type="NCBI Taxonomy" id="1033252"/>
    <lineage>
        <taxon>Eukaryota</taxon>
        <taxon>Fungi</taxon>
        <taxon>Dikarya</taxon>
        <taxon>Basidiomycota</taxon>
        <taxon>Agaricomycotina</taxon>
        <taxon>Agaricomycetes</taxon>
        <taxon>Agaricomycetidae</taxon>
        <taxon>Agaricales</taxon>
        <taxon>Marasmiineae</taxon>
        <taxon>Mycenaceae</taxon>
        <taxon>Mycena</taxon>
    </lineage>
</organism>
<evidence type="ECO:0000313" key="3">
    <source>
        <dbReference type="Proteomes" id="UP001215598"/>
    </source>
</evidence>
<dbReference type="EMBL" id="JARKIB010000017">
    <property type="protein sequence ID" value="KAJ7769948.1"/>
    <property type="molecule type" value="Genomic_DNA"/>
</dbReference>
<dbReference type="GO" id="GO:0004523">
    <property type="term" value="F:RNA-DNA hybrid ribonuclease activity"/>
    <property type="evidence" value="ECO:0007669"/>
    <property type="project" value="InterPro"/>
</dbReference>
<feature type="non-terminal residue" evidence="2">
    <location>
        <position position="1"/>
    </location>
</feature>
<feature type="non-terminal residue" evidence="2">
    <location>
        <position position="169"/>
    </location>
</feature>
<evidence type="ECO:0000313" key="2">
    <source>
        <dbReference type="EMBL" id="KAJ7769948.1"/>
    </source>
</evidence>
<dbReference type="Proteomes" id="UP001215598">
    <property type="component" value="Unassembled WGS sequence"/>
</dbReference>
<protein>
    <recommendedName>
        <fullName evidence="1">RNase H type-1 domain-containing protein</fullName>
    </recommendedName>
</protein>
<dbReference type="Gene3D" id="3.30.420.10">
    <property type="entry name" value="Ribonuclease H-like superfamily/Ribonuclease H"/>
    <property type="match status" value="1"/>
</dbReference>
<reference evidence="2" key="1">
    <citation type="submission" date="2023-03" db="EMBL/GenBank/DDBJ databases">
        <title>Massive genome expansion in bonnet fungi (Mycena s.s.) driven by repeated elements and novel gene families across ecological guilds.</title>
        <authorList>
            <consortium name="Lawrence Berkeley National Laboratory"/>
            <person name="Harder C.B."/>
            <person name="Miyauchi S."/>
            <person name="Viragh M."/>
            <person name="Kuo A."/>
            <person name="Thoen E."/>
            <person name="Andreopoulos B."/>
            <person name="Lu D."/>
            <person name="Skrede I."/>
            <person name="Drula E."/>
            <person name="Henrissat B."/>
            <person name="Morin E."/>
            <person name="Kohler A."/>
            <person name="Barry K."/>
            <person name="LaButti K."/>
            <person name="Morin E."/>
            <person name="Salamov A."/>
            <person name="Lipzen A."/>
            <person name="Mereny Z."/>
            <person name="Hegedus B."/>
            <person name="Baldrian P."/>
            <person name="Stursova M."/>
            <person name="Weitz H."/>
            <person name="Taylor A."/>
            <person name="Grigoriev I.V."/>
            <person name="Nagy L.G."/>
            <person name="Martin F."/>
            <person name="Kauserud H."/>
        </authorList>
    </citation>
    <scope>NUCLEOTIDE SEQUENCE</scope>
    <source>
        <strain evidence="2">CBHHK182m</strain>
    </source>
</reference>
<feature type="domain" description="RNase H type-1" evidence="1">
    <location>
        <begin position="1"/>
        <end position="67"/>
    </location>
</feature>
<evidence type="ECO:0000259" key="1">
    <source>
        <dbReference type="PROSITE" id="PS50879"/>
    </source>
</evidence>